<protein>
    <submittedName>
        <fullName evidence="2">Uncharacterized protein</fullName>
    </submittedName>
</protein>
<dbReference type="EMBL" id="JABFAA010000007">
    <property type="protein sequence ID" value="MBA0686597.1"/>
    <property type="molecule type" value="Genomic_DNA"/>
</dbReference>
<evidence type="ECO:0000313" key="2">
    <source>
        <dbReference type="EMBL" id="MBA0686597.1"/>
    </source>
</evidence>
<keyword evidence="1" id="KW-0472">Membrane</keyword>
<evidence type="ECO:0000256" key="1">
    <source>
        <dbReference type="SAM" id="Phobius"/>
    </source>
</evidence>
<name>A0A7J8XH48_GOSAI</name>
<proteinExistence type="predicted"/>
<gene>
    <name evidence="2" type="ORF">Goari_014193</name>
</gene>
<keyword evidence="1" id="KW-1133">Transmembrane helix</keyword>
<comment type="caution">
    <text evidence="2">The sequence shown here is derived from an EMBL/GenBank/DDBJ whole genome shotgun (WGS) entry which is preliminary data.</text>
</comment>
<accession>A0A7J8XH48</accession>
<dbReference type="AlphaFoldDB" id="A0A7J8XH48"/>
<feature type="transmembrane region" description="Helical" evidence="1">
    <location>
        <begin position="6"/>
        <end position="28"/>
    </location>
</feature>
<keyword evidence="3" id="KW-1185">Reference proteome</keyword>
<dbReference type="Proteomes" id="UP000593577">
    <property type="component" value="Unassembled WGS sequence"/>
</dbReference>
<organism evidence="2 3">
    <name type="scientific">Gossypium aridum</name>
    <name type="common">American cotton</name>
    <name type="synonym">Erioxylum aridum</name>
    <dbReference type="NCBI Taxonomy" id="34290"/>
    <lineage>
        <taxon>Eukaryota</taxon>
        <taxon>Viridiplantae</taxon>
        <taxon>Streptophyta</taxon>
        <taxon>Embryophyta</taxon>
        <taxon>Tracheophyta</taxon>
        <taxon>Spermatophyta</taxon>
        <taxon>Magnoliopsida</taxon>
        <taxon>eudicotyledons</taxon>
        <taxon>Gunneridae</taxon>
        <taxon>Pentapetalae</taxon>
        <taxon>rosids</taxon>
        <taxon>malvids</taxon>
        <taxon>Malvales</taxon>
        <taxon>Malvaceae</taxon>
        <taxon>Malvoideae</taxon>
        <taxon>Gossypium</taxon>
    </lineage>
</organism>
<reference evidence="2 3" key="1">
    <citation type="journal article" date="2019" name="Genome Biol. Evol.">
        <title>Insights into the evolution of the New World diploid cottons (Gossypium, subgenus Houzingenia) based on genome sequencing.</title>
        <authorList>
            <person name="Grover C.E."/>
            <person name="Arick M.A. 2nd"/>
            <person name="Thrash A."/>
            <person name="Conover J.L."/>
            <person name="Sanders W.S."/>
            <person name="Peterson D.G."/>
            <person name="Frelichowski J.E."/>
            <person name="Scheffler J.A."/>
            <person name="Scheffler B.E."/>
            <person name="Wendel J.F."/>
        </authorList>
    </citation>
    <scope>NUCLEOTIDE SEQUENCE [LARGE SCALE GENOMIC DNA]</scope>
    <source>
        <strain evidence="2">185</strain>
        <tissue evidence="2">Leaf</tissue>
    </source>
</reference>
<evidence type="ECO:0000313" key="3">
    <source>
        <dbReference type="Proteomes" id="UP000593577"/>
    </source>
</evidence>
<keyword evidence="1" id="KW-0812">Transmembrane</keyword>
<sequence length="35" mass="3834">MSLPFLTISVQMLLSMGALLIWGCGILLDRRIITG</sequence>